<proteinExistence type="predicted"/>
<reference evidence="3 4" key="1">
    <citation type="submission" date="2019-07" db="EMBL/GenBank/DDBJ databases">
        <authorList>
            <person name="Huq M.A."/>
        </authorList>
    </citation>
    <scope>NUCLEOTIDE SEQUENCE [LARGE SCALE GENOMIC DNA]</scope>
    <source>
        <strain evidence="3 4">MAH-3</strain>
    </source>
</reference>
<sequence>MKKKLLPIFYKGIAVFSMLVLVIGLSQQEALAQCTNVSSYGSATAPTSGSTTISTCSYLEEYSTLNSVAANTVYSCAIASGGYVTIHQGSPAGPVIGYGPSPLTWTSTVSGTYYSHWTVDATCATSTGCVTTSISFIATLPATPPTPTQDPAAPTCTGGSALSVTGTPGTDEAWYWQTTPTGTSMATPYSGPYTVFANGTYYLRAYNTVNTYWSATSSSIVVSNFPTATTPAAPTAGQNPACNSTTLTAGTPPVGTTYYWQTVANGSSNASDASTPLTVSTTGTYYLAAYDNASQCWSATSSTMVTIQTIVPPAPLANPTYYNYCSTEPSMPVSAQLPPPTTNTGSCSATATASGDDGSSVTATVNDFSCAPTTIVSASMNASIGQYCALYGWYSYDVIVNGTTILTGLCDQNNIDLTPYLPLTSVSIVSNDDDGYPFDFVNMSLTVNVSYITDPYTISWFSAPTGGSAIGTGTSIEALGTSVLPTAVTGSYDFYAANNQGACASATRTLVTVNVTDVLATLTPVNILCNGMNDGSFTLGTVSCGTAPFTYSVDGGAFLPIPNNLTPGVHSIVMKDANNLNSAPISITITEPSAPTGLNAFNVTFFNGMLTWSPQGNETTWNVEYGPAGFTPGTGIMMAGVTNDTIPVSGLTEDTDYDFYVQAGCTASSAWAGPFSFSTDVPFSTWDSQCGPGFTAIHTTGTALNLADDASIGITTVNPVSFQGVTSNNITVSNNGWVSFGAVNMNVWNVDLDDEEGNVYWQETTIGGDNYLIIEWYNRPKFSTVSGQNVTFEVAFNQTTGETFYLYDDKVFGGSQSAYDYAGNFATISAAGPMSTITVSYNSQTYLQNNSCVRLYTSLCPNVQNMVTITYTDDAQLNWDPGMYGETNWTVIYGLDGFDPTVPGQAIDTLTVNTSEVNFGGTLTQLTCYDAYIYSECQADNLTSDGFLVNFCTKPNCADITSLAGTTDPDSLELTWNWTASSMVYPVTGFNIQYGMTGFTLGNGTITPASGIDFADTVFNATLMGSGVYQVYVQAECSGTTDTSNWVGPISLVMPVTNDIVCSQEALQLNSIYTFNNNGATVSLNETNIAPPATGAQTTTGWVNSTLNGTLWYTFVAPPSGSVRVNSNAISYNGQAAVYSAVNCADFNTFTLLAANDDEIGGTSLAPNFTVCGLTPGTTYYIMYDKFNGTSGNFSLKVTEIVLEGGNALPLTEICYGTNLDLFTTITGNNTGGTWSSAIPSVNASITGSDFESNGLAYTTFDFEYRVVDGCAYDSIISQVKVYAPSNAGQDGSITACKNEPIDLLAGLNGNADLNGNWFDPSDSPIPNSQVTTANFPGQYNYDYISGNGVCPDDTANVVVTVGTCDFLSVEENALEGVSLYPNPSTGVVFIESTFTGNFDLVVTDINGRTIQTGTGITSGTNTVNLKEVERGTYFFKLSTENAEKVFRVVIQ</sequence>
<evidence type="ECO:0000259" key="2">
    <source>
        <dbReference type="PROSITE" id="PS50853"/>
    </source>
</evidence>
<dbReference type="InterPro" id="IPR044023">
    <property type="entry name" value="Ig_7"/>
</dbReference>
<dbReference type="Pfam" id="PF18962">
    <property type="entry name" value="Por_Secre_tail"/>
    <property type="match status" value="1"/>
</dbReference>
<dbReference type="EMBL" id="VLPL01000003">
    <property type="protein sequence ID" value="TSJ45550.1"/>
    <property type="molecule type" value="Genomic_DNA"/>
</dbReference>
<dbReference type="OrthoDB" id="1113525at2"/>
<evidence type="ECO:0000313" key="3">
    <source>
        <dbReference type="EMBL" id="TSJ45550.1"/>
    </source>
</evidence>
<comment type="caution">
    <text evidence="3">The sequence shown here is derived from an EMBL/GenBank/DDBJ whole genome shotgun (WGS) entry which is preliminary data.</text>
</comment>
<dbReference type="RefSeq" id="WP_144332506.1">
    <property type="nucleotide sequence ID" value="NZ_VLPL01000003.1"/>
</dbReference>
<keyword evidence="1" id="KW-0732">Signal</keyword>
<evidence type="ECO:0000313" key="4">
    <source>
        <dbReference type="Proteomes" id="UP000316008"/>
    </source>
</evidence>
<name>A0A556N039_9FLAO</name>
<dbReference type="NCBIfam" id="TIGR04183">
    <property type="entry name" value="Por_Secre_tail"/>
    <property type="match status" value="1"/>
</dbReference>
<protein>
    <submittedName>
        <fullName evidence="3">T9SS type A sorting domain-containing protein</fullName>
    </submittedName>
</protein>
<dbReference type="InterPro" id="IPR003961">
    <property type="entry name" value="FN3_dom"/>
</dbReference>
<dbReference type="Proteomes" id="UP000316008">
    <property type="component" value="Unassembled WGS sequence"/>
</dbReference>
<gene>
    <name evidence="3" type="ORF">FO442_07270</name>
</gene>
<accession>A0A556N039</accession>
<evidence type="ECO:0000256" key="1">
    <source>
        <dbReference type="ARBA" id="ARBA00022729"/>
    </source>
</evidence>
<feature type="domain" description="Fibronectin type-III" evidence="2">
    <location>
        <begin position="594"/>
        <end position="688"/>
    </location>
</feature>
<dbReference type="InterPro" id="IPR013783">
    <property type="entry name" value="Ig-like_fold"/>
</dbReference>
<dbReference type="CDD" id="cd00063">
    <property type="entry name" value="FN3"/>
    <property type="match status" value="1"/>
</dbReference>
<organism evidence="3 4">
    <name type="scientific">Fluviicola chungangensis</name>
    <dbReference type="NCBI Taxonomy" id="2597671"/>
    <lineage>
        <taxon>Bacteria</taxon>
        <taxon>Pseudomonadati</taxon>
        <taxon>Bacteroidota</taxon>
        <taxon>Flavobacteriia</taxon>
        <taxon>Flavobacteriales</taxon>
        <taxon>Crocinitomicaceae</taxon>
        <taxon>Fluviicola</taxon>
    </lineage>
</organism>
<dbReference type="Gene3D" id="2.60.40.10">
    <property type="entry name" value="Immunoglobulins"/>
    <property type="match status" value="1"/>
</dbReference>
<dbReference type="InterPro" id="IPR026444">
    <property type="entry name" value="Secre_tail"/>
</dbReference>
<dbReference type="PROSITE" id="PS50853">
    <property type="entry name" value="FN3"/>
    <property type="match status" value="1"/>
</dbReference>
<keyword evidence="4" id="KW-1185">Reference proteome</keyword>
<dbReference type="SUPFAM" id="SSF49265">
    <property type="entry name" value="Fibronectin type III"/>
    <property type="match status" value="1"/>
</dbReference>
<dbReference type="Pfam" id="PF19081">
    <property type="entry name" value="Ig_7"/>
    <property type="match status" value="1"/>
</dbReference>
<dbReference type="InterPro" id="IPR036116">
    <property type="entry name" value="FN3_sf"/>
</dbReference>